<dbReference type="InterPro" id="IPR039261">
    <property type="entry name" value="FNR_nucleotide-bd"/>
</dbReference>
<dbReference type="SUPFAM" id="SSF52343">
    <property type="entry name" value="Ferredoxin reductase-like, C-terminal NADP-linked domain"/>
    <property type="match status" value="1"/>
</dbReference>
<comment type="catalytic activity">
    <reaction evidence="14 16">
        <text>an organic molecule + reduced [NADPH--hemoprotein reductase] + O2 = an alcohol + oxidized [NADPH--hemoprotein reductase] + H2O + H(+)</text>
        <dbReference type="Rhea" id="RHEA:17149"/>
        <dbReference type="Rhea" id="RHEA-COMP:11964"/>
        <dbReference type="Rhea" id="RHEA-COMP:11965"/>
        <dbReference type="ChEBI" id="CHEBI:15377"/>
        <dbReference type="ChEBI" id="CHEBI:15378"/>
        <dbReference type="ChEBI" id="CHEBI:15379"/>
        <dbReference type="ChEBI" id="CHEBI:30879"/>
        <dbReference type="ChEBI" id="CHEBI:57618"/>
        <dbReference type="ChEBI" id="CHEBI:58210"/>
        <dbReference type="ChEBI" id="CHEBI:142491"/>
        <dbReference type="EC" id="1.14.14.1"/>
    </reaction>
</comment>
<dbReference type="SUPFAM" id="SSF63380">
    <property type="entry name" value="Riboflavin synthase domain-like"/>
    <property type="match status" value="1"/>
</dbReference>
<dbReference type="GO" id="GO:0050660">
    <property type="term" value="F:flavin adenine dinucleotide binding"/>
    <property type="evidence" value="ECO:0007669"/>
    <property type="project" value="TreeGrafter"/>
</dbReference>
<keyword evidence="9 16" id="KW-0521">NADP</keyword>
<dbReference type="Gene3D" id="3.40.50.80">
    <property type="entry name" value="Nucleotide-binding domain of ferredoxin-NADP reductase (FNR) module"/>
    <property type="match status" value="1"/>
</dbReference>
<dbReference type="PROSITE" id="PS51384">
    <property type="entry name" value="FAD_FR"/>
    <property type="match status" value="1"/>
</dbReference>
<keyword evidence="5 16" id="KW-0285">Flavoprotein</keyword>
<dbReference type="GO" id="GO:0003958">
    <property type="term" value="F:NADPH-hemoprotein reductase activity"/>
    <property type="evidence" value="ECO:0007669"/>
    <property type="project" value="UniProtKB-UniRule"/>
</dbReference>
<dbReference type="Gene3D" id="3.40.50.360">
    <property type="match status" value="1"/>
</dbReference>
<evidence type="ECO:0000256" key="4">
    <source>
        <dbReference type="ARBA" id="ARBA00022617"/>
    </source>
</evidence>
<evidence type="ECO:0000256" key="16">
    <source>
        <dbReference type="PIRNR" id="PIRNR000209"/>
    </source>
</evidence>
<dbReference type="EMBL" id="JAPDRK010000020">
    <property type="protein sequence ID" value="KAJ9603948.1"/>
    <property type="molecule type" value="Genomic_DNA"/>
</dbReference>
<dbReference type="Gene3D" id="1.10.630.10">
    <property type="entry name" value="Cytochrome P450"/>
    <property type="match status" value="1"/>
</dbReference>
<evidence type="ECO:0000256" key="13">
    <source>
        <dbReference type="ARBA" id="ARBA00023033"/>
    </source>
</evidence>
<dbReference type="InterPro" id="IPR017938">
    <property type="entry name" value="Riboflavin_synthase-like_b-brl"/>
</dbReference>
<dbReference type="AlphaFoldDB" id="A0AA38WZE6"/>
<evidence type="ECO:0000256" key="11">
    <source>
        <dbReference type="ARBA" id="ARBA00023002"/>
    </source>
</evidence>
<dbReference type="EC" id="1.14.14.1" evidence="16"/>
<dbReference type="GO" id="GO:0010181">
    <property type="term" value="F:FMN binding"/>
    <property type="evidence" value="ECO:0007669"/>
    <property type="project" value="UniProtKB-UniRule"/>
</dbReference>
<accession>A0AA38WZE6</accession>
<dbReference type="Pfam" id="PF00175">
    <property type="entry name" value="NAD_binding_1"/>
    <property type="match status" value="1"/>
</dbReference>
<evidence type="ECO:0000256" key="14">
    <source>
        <dbReference type="ARBA" id="ARBA00047827"/>
    </source>
</evidence>
<evidence type="ECO:0000256" key="15">
    <source>
        <dbReference type="ARBA" id="ARBA00049342"/>
    </source>
</evidence>
<dbReference type="InterPro" id="IPR036396">
    <property type="entry name" value="Cyt_P450_sf"/>
</dbReference>
<dbReference type="PANTHER" id="PTHR19384:SF127">
    <property type="entry name" value="BIFUNCTIONAL CYTOCHROME P450_NADPH--P450 REDUCTASE"/>
    <property type="match status" value="1"/>
</dbReference>
<dbReference type="InterPro" id="IPR023206">
    <property type="entry name" value="Bifunctional_P450_P450_red"/>
</dbReference>
<name>A0AA38WZE6_9EURO</name>
<comment type="caution">
    <text evidence="20">The sequence shown here is derived from an EMBL/GenBank/DDBJ whole genome shotgun (WGS) entry which is preliminary data.</text>
</comment>
<evidence type="ECO:0000313" key="21">
    <source>
        <dbReference type="Proteomes" id="UP001172673"/>
    </source>
</evidence>
<feature type="domain" description="FAD-binding FR-type" evidence="19">
    <location>
        <begin position="670"/>
        <end position="884"/>
    </location>
</feature>
<reference evidence="20" key="1">
    <citation type="submission" date="2022-10" db="EMBL/GenBank/DDBJ databases">
        <title>Culturing micro-colonial fungi from biological soil crusts in the Mojave desert and describing Neophaeococcomyces mojavensis, and introducing the new genera and species Taxawa tesnikishii.</title>
        <authorList>
            <person name="Kurbessoian T."/>
            <person name="Stajich J.E."/>
        </authorList>
    </citation>
    <scope>NUCLEOTIDE SEQUENCE</scope>
    <source>
        <strain evidence="20">TK_41</strain>
    </source>
</reference>
<dbReference type="GO" id="GO:0005506">
    <property type="term" value="F:iron ion binding"/>
    <property type="evidence" value="ECO:0007669"/>
    <property type="project" value="UniProtKB-UniRule"/>
</dbReference>
<dbReference type="SUPFAM" id="SSF52218">
    <property type="entry name" value="Flavoproteins"/>
    <property type="match status" value="1"/>
</dbReference>
<evidence type="ECO:0000256" key="10">
    <source>
        <dbReference type="ARBA" id="ARBA00022982"/>
    </source>
</evidence>
<dbReference type="PRINTS" id="PR00371">
    <property type="entry name" value="FPNCR"/>
</dbReference>
<dbReference type="InterPro" id="IPR023173">
    <property type="entry name" value="NADPH_Cyt_P450_Rdtase_alpha"/>
</dbReference>
<dbReference type="Gene3D" id="1.20.990.10">
    <property type="entry name" value="NADPH-cytochrome p450 Reductase, Chain A, domain 3"/>
    <property type="match status" value="1"/>
</dbReference>
<keyword evidence="10 16" id="KW-0249">Electron transport</keyword>
<dbReference type="PANTHER" id="PTHR19384">
    <property type="entry name" value="NITRIC OXIDE SYNTHASE-RELATED"/>
    <property type="match status" value="1"/>
</dbReference>
<dbReference type="GO" id="GO:0070330">
    <property type="term" value="F:aromatase activity"/>
    <property type="evidence" value="ECO:0007669"/>
    <property type="project" value="UniProtKB-UniRule"/>
</dbReference>
<evidence type="ECO:0000256" key="17">
    <source>
        <dbReference type="PIRSR" id="PIRSR000209-1"/>
    </source>
</evidence>
<evidence type="ECO:0000256" key="9">
    <source>
        <dbReference type="ARBA" id="ARBA00022857"/>
    </source>
</evidence>
<dbReference type="InterPro" id="IPR001128">
    <property type="entry name" value="Cyt_P450"/>
</dbReference>
<dbReference type="PIRSF" id="PIRSF000209">
    <property type="entry name" value="Bifunctional_P450_P450R"/>
    <property type="match status" value="1"/>
</dbReference>
<sequence length="1048" mass="115882">MSTPIPAPPGIPLLGNVLDIDPSNANQSLSHLADKYGPIFKLNLFGGDRYIVSSVELLNEICDEKRFAKMVSGPLEQVRNGVGSGLFTAYHGEHDWEVAHRTLVPAFGPLGIHDMYDEMYDVATQLVAKWARAGPEQKIAVTDDFTRLTLDSIALCVMDKRFNSFYSEKMHPFVDAMVGFLIESGRRAARTRIGALFNRSVERQYHEDIALMRNVAQEMVDYRRANPTDKKDLLNAMLFGKDPKTGEKMSDESIINNIITFLIAGHETTSGLLSFVFYHLCKNPEALRTAQEEVDSVVGKGPVTVQQVTKLPYIEAVMREALRLYPTAPGFSVTALPTVPGPVVLAGKYTIPHGAPIAVILSKAGRDPVVFGADADEFKPDRMYGENFTKLPPNAWKPFGNGARGCIGRPFAWQEAILAIALILQNFNVRMDDPSYQLQVRQTLTVKPDNFFIRATLREGINPVTLERKMYAGLEVEDAHKKERRALTKKVGGTSKPMLILYGSNSGTCEGLAQNLANAAGSRGFNATVKSLDAAVGQIPNKRPVIIITASYEGNPPDNAAGFVEWIKTVDADKVKTAQFAVFGCGHHDWVSTFQRIPKLIEAEFIAKGANPIVERGESDVAEGQVFDDFDGWLDEKLWPVLSVDFDDTDVPEGLDMTISTSARASHLRHNVQQALVLKNDLLTDEEVPEKRQTDFKLPTNMTYEAGDYLALLPVNNVQAVSRVLRRFKLPWDAFLTLAKGAHTTIPTETAIAVSAVLGAYVELSTPASRKNITTLSRYAKDKSIETDLVPNVEGLSILDILEKYPRVDLPFAVYLSMLTPMRIRQYSISSSPLDDPTKASITYSVVASDSEHLGVATNYLKSLQPSSTAQLMIKKSHKSFHLPLDTKTPIIMVCAGTGLAPFLGFIQERAARIAASGDRSAFGEALLFIGCRYHDKDRLQAEKLDQWVKDDIVKVFYAFSRESSQSEGCKYVQDRLWKERELVSRLFNDGARAYICGSSAVGKGVSDVAAKIAVENAKEKGKETTYEKGLKWWEGLRGERYAVDVFD</sequence>
<keyword evidence="13 16" id="KW-0503">Monooxygenase</keyword>
<keyword evidence="11 16" id="KW-0560">Oxidoreductase</keyword>
<evidence type="ECO:0000256" key="7">
    <source>
        <dbReference type="ARBA" id="ARBA00022723"/>
    </source>
</evidence>
<dbReference type="InterPro" id="IPR008254">
    <property type="entry name" value="Flavodoxin/NO_synth"/>
</dbReference>
<dbReference type="Gene3D" id="2.40.30.10">
    <property type="entry name" value="Translation factors"/>
    <property type="match status" value="1"/>
</dbReference>
<dbReference type="CDD" id="cd06206">
    <property type="entry name" value="bifunctional_CYPOR"/>
    <property type="match status" value="1"/>
</dbReference>
<evidence type="ECO:0000256" key="6">
    <source>
        <dbReference type="ARBA" id="ARBA00022643"/>
    </source>
</evidence>
<feature type="domain" description="Flavodoxin-like" evidence="18">
    <location>
        <begin position="498"/>
        <end position="638"/>
    </location>
</feature>
<evidence type="ECO:0000256" key="8">
    <source>
        <dbReference type="ARBA" id="ARBA00022827"/>
    </source>
</evidence>
<dbReference type="CDD" id="cd11068">
    <property type="entry name" value="CYP120A1"/>
    <property type="match status" value="1"/>
</dbReference>
<protein>
    <recommendedName>
        <fullName evidence="16">Bifunctional cytochrome P450/NADPH--P450 reductase</fullName>
    </recommendedName>
    <domain>
        <recommendedName>
            <fullName evidence="16">Cytochrome P450</fullName>
            <ecNumber evidence="16">1.14.14.1</ecNumber>
        </recommendedName>
    </domain>
    <domain>
        <recommendedName>
            <fullName evidence="16">NADPH--cytochrome P450 reductase</fullName>
            <ecNumber evidence="16">1.6.2.4</ecNumber>
        </recommendedName>
    </domain>
</protein>
<dbReference type="SUPFAM" id="SSF48264">
    <property type="entry name" value="Cytochrome P450"/>
    <property type="match status" value="1"/>
</dbReference>
<evidence type="ECO:0000313" key="20">
    <source>
        <dbReference type="EMBL" id="KAJ9603948.1"/>
    </source>
</evidence>
<dbReference type="InterPro" id="IPR029039">
    <property type="entry name" value="Flavoprotein-like_sf"/>
</dbReference>
<dbReference type="Proteomes" id="UP001172673">
    <property type="component" value="Unassembled WGS sequence"/>
</dbReference>
<dbReference type="PROSITE" id="PS50902">
    <property type="entry name" value="FLAVODOXIN_LIKE"/>
    <property type="match status" value="1"/>
</dbReference>
<dbReference type="Pfam" id="PF00067">
    <property type="entry name" value="p450"/>
    <property type="match status" value="1"/>
</dbReference>
<dbReference type="GO" id="GO:0020037">
    <property type="term" value="F:heme binding"/>
    <property type="evidence" value="ECO:0007669"/>
    <property type="project" value="UniProtKB-UniRule"/>
</dbReference>
<keyword evidence="3 16" id="KW-0813">Transport</keyword>
<evidence type="ECO:0000256" key="1">
    <source>
        <dbReference type="ARBA" id="ARBA00001971"/>
    </source>
</evidence>
<keyword evidence="12 16" id="KW-0408">Iron</keyword>
<keyword evidence="4 16" id="KW-0349">Heme</keyword>
<dbReference type="InterPro" id="IPR017927">
    <property type="entry name" value="FAD-bd_FR_type"/>
</dbReference>
<dbReference type="EC" id="1.6.2.4" evidence="16"/>
<evidence type="ECO:0000256" key="2">
    <source>
        <dbReference type="ARBA" id="ARBA00010018"/>
    </source>
</evidence>
<dbReference type="FunFam" id="1.10.630.10:FF:000040">
    <property type="entry name" value="Bifunctional cytochrome P450/NADPH--P450 reductase"/>
    <property type="match status" value="1"/>
</dbReference>
<feature type="binding site" description="axial binding residue" evidence="17">
    <location>
        <position position="406"/>
    </location>
    <ligand>
        <name>heme</name>
        <dbReference type="ChEBI" id="CHEBI:30413"/>
    </ligand>
    <ligandPart>
        <name>Fe</name>
        <dbReference type="ChEBI" id="CHEBI:18248"/>
    </ligandPart>
</feature>
<keyword evidence="21" id="KW-1185">Reference proteome</keyword>
<comment type="cofactor">
    <cofactor evidence="1 16 17">
        <name>heme</name>
        <dbReference type="ChEBI" id="CHEBI:30413"/>
    </cofactor>
</comment>
<comment type="catalytic activity">
    <reaction evidence="15 16">
        <text>2 oxidized [cytochrome P450] + NADPH = 2 reduced [cytochrome P450] + NADP(+) + H(+)</text>
        <dbReference type="Rhea" id="RHEA:24040"/>
        <dbReference type="Rhea" id="RHEA-COMP:14627"/>
        <dbReference type="Rhea" id="RHEA-COMP:14628"/>
        <dbReference type="ChEBI" id="CHEBI:15378"/>
        <dbReference type="ChEBI" id="CHEBI:55376"/>
        <dbReference type="ChEBI" id="CHEBI:57783"/>
        <dbReference type="ChEBI" id="CHEBI:58349"/>
        <dbReference type="ChEBI" id="CHEBI:60344"/>
        <dbReference type="EC" id="1.6.2.4"/>
    </reaction>
</comment>
<keyword evidence="8 16" id="KW-0274">FAD</keyword>
<evidence type="ECO:0000256" key="3">
    <source>
        <dbReference type="ARBA" id="ARBA00022448"/>
    </source>
</evidence>
<dbReference type="InterPro" id="IPR001433">
    <property type="entry name" value="OxRdtase_FAD/NAD-bd"/>
</dbReference>
<dbReference type="PROSITE" id="PS00086">
    <property type="entry name" value="CYTOCHROME_P450"/>
    <property type="match status" value="1"/>
</dbReference>
<dbReference type="InterPro" id="IPR003097">
    <property type="entry name" value="CysJ-like_FAD-binding"/>
</dbReference>
<gene>
    <name evidence="20" type="ORF">H2200_011470</name>
</gene>
<dbReference type="Pfam" id="PF00667">
    <property type="entry name" value="FAD_binding_1"/>
    <property type="match status" value="1"/>
</dbReference>
<evidence type="ECO:0000259" key="18">
    <source>
        <dbReference type="PROSITE" id="PS50902"/>
    </source>
</evidence>
<dbReference type="InterPro" id="IPR017972">
    <property type="entry name" value="Cyt_P450_CS"/>
</dbReference>
<evidence type="ECO:0000256" key="12">
    <source>
        <dbReference type="ARBA" id="ARBA00023004"/>
    </source>
</evidence>
<evidence type="ECO:0000259" key="19">
    <source>
        <dbReference type="PROSITE" id="PS51384"/>
    </source>
</evidence>
<dbReference type="GO" id="GO:0005829">
    <property type="term" value="C:cytosol"/>
    <property type="evidence" value="ECO:0007669"/>
    <property type="project" value="TreeGrafter"/>
</dbReference>
<keyword evidence="7 16" id="KW-0479">Metal-binding</keyword>
<comment type="cofactor">
    <cofactor evidence="16">
        <name>FAD</name>
        <dbReference type="ChEBI" id="CHEBI:57692"/>
    </cofactor>
    <cofactor evidence="16">
        <name>FMN</name>
        <dbReference type="ChEBI" id="CHEBI:58210"/>
    </cofactor>
</comment>
<dbReference type="InterPro" id="IPR001709">
    <property type="entry name" value="Flavoprot_Pyr_Nucl_cyt_Rdtase"/>
</dbReference>
<organism evidence="20 21">
    <name type="scientific">Cladophialophora chaetospira</name>
    <dbReference type="NCBI Taxonomy" id="386627"/>
    <lineage>
        <taxon>Eukaryota</taxon>
        <taxon>Fungi</taxon>
        <taxon>Dikarya</taxon>
        <taxon>Ascomycota</taxon>
        <taxon>Pezizomycotina</taxon>
        <taxon>Eurotiomycetes</taxon>
        <taxon>Chaetothyriomycetidae</taxon>
        <taxon>Chaetothyriales</taxon>
        <taxon>Herpotrichiellaceae</taxon>
        <taxon>Cladophialophora</taxon>
    </lineage>
</organism>
<evidence type="ECO:0000256" key="5">
    <source>
        <dbReference type="ARBA" id="ARBA00022630"/>
    </source>
</evidence>
<proteinExistence type="inferred from homology"/>
<comment type="similarity">
    <text evidence="2 16">In the N-terminal section; belongs to the cytochrome P450 family.</text>
</comment>
<keyword evidence="6 16" id="KW-0288">FMN</keyword>
<dbReference type="Pfam" id="PF00258">
    <property type="entry name" value="Flavodoxin_1"/>
    <property type="match status" value="1"/>
</dbReference>